<accession>A0A1D6KFF8</accession>
<protein>
    <submittedName>
        <fullName evidence="1">Uncharacterized protein</fullName>
    </submittedName>
</protein>
<dbReference type="PaxDb" id="4577-AC212040.2_FGP006"/>
<dbReference type="EMBL" id="CM007647">
    <property type="protein sequence ID" value="ONM01849.1"/>
    <property type="molecule type" value="Genomic_DNA"/>
</dbReference>
<dbReference type="AlphaFoldDB" id="A0A1D6KFF8"/>
<gene>
    <name evidence="1" type="ORF">ZEAMMB73_Zm00001d030974</name>
</gene>
<reference evidence="1" key="1">
    <citation type="submission" date="2015-12" db="EMBL/GenBank/DDBJ databases">
        <title>Update maize B73 reference genome by single molecule sequencing technologies.</title>
        <authorList>
            <consortium name="Maize Genome Sequencing Project"/>
            <person name="Ware D."/>
        </authorList>
    </citation>
    <scope>NUCLEOTIDE SEQUENCE [LARGE SCALE GENOMIC DNA]</scope>
    <source>
        <tissue evidence="1">Seedling</tissue>
    </source>
</reference>
<name>A0A1D6KFF8_MAIZE</name>
<dbReference type="InParanoid" id="A0A1D6KFF8"/>
<sequence length="171" mass="18802">MATNDGRSTPPCRLRTHGEKCGLDLEPKDFTNTPSSIGATPASSFATMRHLRPTSLHPILHQCGSSTHSSIDAAASSSSVDVVEVLLPNCVFRLRGNHKSFNMVSRRSVDTVSNMDATMEAELWENEFWSTHHTKLICTMGRWTAPRHHGGIILACADGLDCAIKRLQYNL</sequence>
<proteinExistence type="predicted"/>
<organism evidence="1">
    <name type="scientific">Zea mays</name>
    <name type="common">Maize</name>
    <dbReference type="NCBI Taxonomy" id="4577"/>
    <lineage>
        <taxon>Eukaryota</taxon>
        <taxon>Viridiplantae</taxon>
        <taxon>Streptophyta</taxon>
        <taxon>Embryophyta</taxon>
        <taxon>Tracheophyta</taxon>
        <taxon>Spermatophyta</taxon>
        <taxon>Magnoliopsida</taxon>
        <taxon>Liliopsida</taxon>
        <taxon>Poales</taxon>
        <taxon>Poaceae</taxon>
        <taxon>PACMAD clade</taxon>
        <taxon>Panicoideae</taxon>
        <taxon>Andropogonodae</taxon>
        <taxon>Andropogoneae</taxon>
        <taxon>Tripsacinae</taxon>
        <taxon>Zea</taxon>
    </lineage>
</organism>
<evidence type="ECO:0000313" key="1">
    <source>
        <dbReference type="EMBL" id="ONM01849.1"/>
    </source>
</evidence>